<comment type="similarity">
    <text evidence="1">Belongs to the short-chain dehydrogenases/reductases (SDR) family.</text>
</comment>
<dbReference type="PRINTS" id="PR00081">
    <property type="entry name" value="GDHRDH"/>
</dbReference>
<dbReference type="PANTHER" id="PTHR43639:SF1">
    <property type="entry name" value="SHORT-CHAIN DEHYDROGENASE_REDUCTASE FAMILY PROTEIN"/>
    <property type="match status" value="1"/>
</dbReference>
<reference evidence="4 5" key="1">
    <citation type="journal article" date="2015" name="Genome Announc.">
        <title>Genome Assemblies of Three Soil-Associated Devosia species: D. insulae, D. limi, and D. soli.</title>
        <authorList>
            <person name="Hassan Y.I."/>
            <person name="Lepp D."/>
            <person name="Zhou T."/>
        </authorList>
    </citation>
    <scope>NUCLEOTIDE SEQUENCE [LARGE SCALE GENOMIC DNA]</scope>
    <source>
        <strain evidence="4 5">DS-56</strain>
    </source>
</reference>
<organism evidence="4 5">
    <name type="scientific">Devosia insulae DS-56</name>
    <dbReference type="NCBI Taxonomy" id="1116389"/>
    <lineage>
        <taxon>Bacteria</taxon>
        <taxon>Pseudomonadati</taxon>
        <taxon>Pseudomonadota</taxon>
        <taxon>Alphaproteobacteria</taxon>
        <taxon>Hyphomicrobiales</taxon>
        <taxon>Devosiaceae</taxon>
        <taxon>Devosia</taxon>
    </lineage>
</organism>
<evidence type="ECO:0000256" key="2">
    <source>
        <dbReference type="ARBA" id="ARBA00023002"/>
    </source>
</evidence>
<dbReference type="PANTHER" id="PTHR43639">
    <property type="entry name" value="OXIDOREDUCTASE, SHORT-CHAIN DEHYDROGENASE/REDUCTASE FAMILY (AFU_ORTHOLOGUE AFUA_5G02870)"/>
    <property type="match status" value="1"/>
</dbReference>
<dbReference type="InterPro" id="IPR057326">
    <property type="entry name" value="KR_dom"/>
</dbReference>
<evidence type="ECO:0000259" key="3">
    <source>
        <dbReference type="SMART" id="SM00822"/>
    </source>
</evidence>
<dbReference type="OrthoDB" id="9789398at2"/>
<gene>
    <name evidence="4" type="ORF">VW23_000230</name>
</gene>
<dbReference type="Proteomes" id="UP000095463">
    <property type="component" value="Unassembled WGS sequence"/>
</dbReference>
<dbReference type="PROSITE" id="PS00061">
    <property type="entry name" value="ADH_SHORT"/>
    <property type="match status" value="1"/>
</dbReference>
<dbReference type="InterPro" id="IPR020904">
    <property type="entry name" value="Sc_DH/Rdtase_CS"/>
</dbReference>
<dbReference type="PRINTS" id="PR00080">
    <property type="entry name" value="SDRFAMILY"/>
</dbReference>
<dbReference type="FunFam" id="3.40.50.720:FF:000084">
    <property type="entry name" value="Short-chain dehydrogenase reductase"/>
    <property type="match status" value="1"/>
</dbReference>
<dbReference type="EMBL" id="LAJE02000378">
    <property type="protein sequence ID" value="OEO28398.1"/>
    <property type="molecule type" value="Genomic_DNA"/>
</dbReference>
<dbReference type="SUPFAM" id="SSF51735">
    <property type="entry name" value="NAD(P)-binding Rossmann-fold domains"/>
    <property type="match status" value="1"/>
</dbReference>
<protein>
    <submittedName>
        <fullName evidence="4">3-oxoacyl-ACP reductase</fullName>
    </submittedName>
</protein>
<dbReference type="AlphaFoldDB" id="A0A1E5XIH7"/>
<evidence type="ECO:0000256" key="1">
    <source>
        <dbReference type="ARBA" id="ARBA00006484"/>
    </source>
</evidence>
<accession>A0A1E5XIH7</accession>
<evidence type="ECO:0000313" key="4">
    <source>
        <dbReference type="EMBL" id="OEO28398.1"/>
    </source>
</evidence>
<name>A0A1E5XIH7_9HYPH</name>
<sequence length="250" mass="26837">MTEFANYPSLAGRVVFVTGGASGIGADVVRAFARCGAKVAFVDILEAEGRELVAETGATFLVCDITDITGLRAAIDVVKSRLGPIGVLVNNAANDDRHAIDDVTEEYWDRSTDINLKPQFFAAQAVRSHMQELGGGSIINFSSIAWRGGADNMPVYATAKAAVLGLTRALGRGFGKDNIRVNAIEPGAVITERQKRLWFPTQESIDAVVSRQALKHVLLGDEIARMVLFLASDDSRMITKQSITVDGGLR</sequence>
<dbReference type="CDD" id="cd05233">
    <property type="entry name" value="SDR_c"/>
    <property type="match status" value="1"/>
</dbReference>
<dbReference type="InterPro" id="IPR036291">
    <property type="entry name" value="NAD(P)-bd_dom_sf"/>
</dbReference>
<keyword evidence="5" id="KW-1185">Reference proteome</keyword>
<dbReference type="Pfam" id="PF13561">
    <property type="entry name" value="adh_short_C2"/>
    <property type="match status" value="1"/>
</dbReference>
<feature type="domain" description="Ketoreductase" evidence="3">
    <location>
        <begin position="13"/>
        <end position="187"/>
    </location>
</feature>
<evidence type="ECO:0000313" key="5">
    <source>
        <dbReference type="Proteomes" id="UP000095463"/>
    </source>
</evidence>
<dbReference type="Gene3D" id="3.40.50.720">
    <property type="entry name" value="NAD(P)-binding Rossmann-like Domain"/>
    <property type="match status" value="1"/>
</dbReference>
<keyword evidence="2" id="KW-0560">Oxidoreductase</keyword>
<dbReference type="SMART" id="SM00822">
    <property type="entry name" value="PKS_KR"/>
    <property type="match status" value="1"/>
</dbReference>
<dbReference type="InterPro" id="IPR002347">
    <property type="entry name" value="SDR_fam"/>
</dbReference>
<proteinExistence type="inferred from homology"/>
<dbReference type="GO" id="GO:0016491">
    <property type="term" value="F:oxidoreductase activity"/>
    <property type="evidence" value="ECO:0007669"/>
    <property type="project" value="UniProtKB-KW"/>
</dbReference>
<comment type="caution">
    <text evidence="4">The sequence shown here is derived from an EMBL/GenBank/DDBJ whole genome shotgun (WGS) entry which is preliminary data.</text>
</comment>